<dbReference type="InterPro" id="IPR050879">
    <property type="entry name" value="Acyltransferase_3"/>
</dbReference>
<evidence type="ECO:0000256" key="1">
    <source>
        <dbReference type="SAM" id="MobiDB-lite"/>
    </source>
</evidence>
<feature type="region of interest" description="Disordered" evidence="1">
    <location>
        <begin position="1"/>
        <end position="42"/>
    </location>
</feature>
<dbReference type="Proteomes" id="UP000054823">
    <property type="component" value="Unassembled WGS sequence"/>
</dbReference>
<evidence type="ECO:0000313" key="5">
    <source>
        <dbReference type="EMBL" id="CUH51129.1"/>
    </source>
</evidence>
<feature type="transmembrane region" description="Helical" evidence="2">
    <location>
        <begin position="265"/>
        <end position="281"/>
    </location>
</feature>
<keyword evidence="6" id="KW-1185">Reference proteome</keyword>
<evidence type="ECO:0000256" key="2">
    <source>
        <dbReference type="SAM" id="Phobius"/>
    </source>
</evidence>
<dbReference type="GO" id="GO:0016020">
    <property type="term" value="C:membrane"/>
    <property type="evidence" value="ECO:0007669"/>
    <property type="project" value="TreeGrafter"/>
</dbReference>
<accession>A0A0P1F7Z5</accession>
<dbReference type="STRING" id="321267.SHM7688_00562"/>
<dbReference type="EC" id="2.3.1.-" evidence="5"/>
<keyword evidence="2" id="KW-0812">Transmembrane</keyword>
<evidence type="ECO:0000259" key="3">
    <source>
        <dbReference type="Pfam" id="PF01757"/>
    </source>
</evidence>
<keyword evidence="5" id="KW-0808">Transferase</keyword>
<dbReference type="GO" id="GO:0009103">
    <property type="term" value="P:lipopolysaccharide biosynthetic process"/>
    <property type="evidence" value="ECO:0007669"/>
    <property type="project" value="TreeGrafter"/>
</dbReference>
<feature type="transmembrane region" description="Helical" evidence="2">
    <location>
        <begin position="117"/>
        <end position="137"/>
    </location>
</feature>
<feature type="transmembrane region" description="Helical" evidence="2">
    <location>
        <begin position="180"/>
        <end position="199"/>
    </location>
</feature>
<sequence length="704" mass="76811">MQRQNDARISTRMTRALPEDDPETADVTPPEASGMASDGMTPGGTAHRAEIDGLRAIAVLAVVFYHFGVPGFGGGFVGVDIFFVISGFLIGGILWREHQATGRLALGAFYMRRIRRLAPAYFVMAFAVLAIGSLILLPSDFRETAKGVIAATVYLSNILFFRQAGYFDGAAEEKIMLHSWSLSVEEQFYIFLPLVFLLFARNRTVLMAALGGCFALSLISSVVMTFQAHTAAFYLFPFRAWELLAGVGLAILTIEKPDLWRPHQALSWAGLALVLASVVLVQPGAAFPGLQVILPVLGTVLLIGNGTQNNLVNSALSQRVPVLIGLMSYSLYLWHWPVFTLTTYLQERYAGPAETALWIAISFVLAGLSWRFVEQPVRRATGLSNWALLAAVVAASASALMLSWAVYKTDGLPQRFDRQAQVHIAATGDFIQDFSRCAVADTGPFAGLELCRIGPDYGAPNLLIWGDSHVRAYFEGLDQAAHEANRAGLVIWRAGCAPLFDIRKQESAATRAQDAACGAANAQIRQALAMSPDLRDVLLIGRWSYYASGKGVGSDAHNSIRLSSERFGVMTQDALLAKALQATVTEIALQDRAVYVLRQPPEIAHYNAPKVARALAHGRLSEQLARRIGQITVTDATRRAAGGEMALARSGARILDSWRWFCDPFLCDAVQNGVGQFFDNNHVTNAAARRMREVFYPAMLRQVP</sequence>
<dbReference type="Pfam" id="PF19040">
    <property type="entry name" value="SGNH"/>
    <property type="match status" value="1"/>
</dbReference>
<evidence type="ECO:0000313" key="6">
    <source>
        <dbReference type="Proteomes" id="UP000054823"/>
    </source>
</evidence>
<dbReference type="Pfam" id="PF01757">
    <property type="entry name" value="Acyl_transf_3"/>
    <property type="match status" value="1"/>
</dbReference>
<proteinExistence type="predicted"/>
<dbReference type="GO" id="GO:0016747">
    <property type="term" value="F:acyltransferase activity, transferring groups other than amino-acyl groups"/>
    <property type="evidence" value="ECO:0007669"/>
    <property type="project" value="InterPro"/>
</dbReference>
<feature type="transmembrane region" description="Helical" evidence="2">
    <location>
        <begin position="206"/>
        <end position="226"/>
    </location>
</feature>
<dbReference type="InterPro" id="IPR002656">
    <property type="entry name" value="Acyl_transf_3_dom"/>
</dbReference>
<dbReference type="PANTHER" id="PTHR23028">
    <property type="entry name" value="ACETYLTRANSFERASE"/>
    <property type="match status" value="1"/>
</dbReference>
<feature type="transmembrane region" description="Helical" evidence="2">
    <location>
        <begin position="385"/>
        <end position="407"/>
    </location>
</feature>
<feature type="transmembrane region" description="Helical" evidence="2">
    <location>
        <begin position="75"/>
        <end position="96"/>
    </location>
</feature>
<dbReference type="AlphaFoldDB" id="A0A0P1F7Z5"/>
<protein>
    <submittedName>
        <fullName evidence="5">O-acetyltransferase OatA</fullName>
        <ecNumber evidence="5">2.3.1.-</ecNumber>
    </submittedName>
</protein>
<feature type="domain" description="Acyltransferase 3" evidence="3">
    <location>
        <begin position="49"/>
        <end position="366"/>
    </location>
</feature>
<feature type="transmembrane region" description="Helical" evidence="2">
    <location>
        <begin position="53"/>
        <end position="69"/>
    </location>
</feature>
<feature type="domain" description="SGNH" evidence="4">
    <location>
        <begin position="436"/>
        <end position="697"/>
    </location>
</feature>
<feature type="transmembrane region" description="Helical" evidence="2">
    <location>
        <begin position="316"/>
        <end position="335"/>
    </location>
</feature>
<feature type="transmembrane region" description="Helical" evidence="2">
    <location>
        <begin position="287"/>
        <end position="304"/>
    </location>
</feature>
<dbReference type="EMBL" id="CYPW01000006">
    <property type="protein sequence ID" value="CUH51129.1"/>
    <property type="molecule type" value="Genomic_DNA"/>
</dbReference>
<dbReference type="InterPro" id="IPR043968">
    <property type="entry name" value="SGNH"/>
</dbReference>
<keyword evidence="2" id="KW-0472">Membrane</keyword>
<feature type="transmembrane region" description="Helical" evidence="2">
    <location>
        <begin position="355"/>
        <end position="373"/>
    </location>
</feature>
<feature type="compositionally biased region" description="Polar residues" evidence="1">
    <location>
        <begin position="1"/>
        <end position="13"/>
    </location>
</feature>
<name>A0A0P1F7Z5_9RHOB</name>
<feature type="transmembrane region" description="Helical" evidence="2">
    <location>
        <begin position="232"/>
        <end position="253"/>
    </location>
</feature>
<keyword evidence="5" id="KW-0012">Acyltransferase</keyword>
<gene>
    <name evidence="5" type="primary">oatA</name>
    <name evidence="5" type="ORF">SHM7688_00562</name>
</gene>
<keyword evidence="2" id="KW-1133">Transmembrane helix</keyword>
<organism evidence="5 6">
    <name type="scientific">Shimia marina</name>
    <dbReference type="NCBI Taxonomy" id="321267"/>
    <lineage>
        <taxon>Bacteria</taxon>
        <taxon>Pseudomonadati</taxon>
        <taxon>Pseudomonadota</taxon>
        <taxon>Alphaproteobacteria</taxon>
        <taxon>Rhodobacterales</taxon>
        <taxon>Roseobacteraceae</taxon>
    </lineage>
</organism>
<evidence type="ECO:0000259" key="4">
    <source>
        <dbReference type="Pfam" id="PF19040"/>
    </source>
</evidence>
<dbReference type="PANTHER" id="PTHR23028:SF53">
    <property type="entry name" value="ACYL_TRANSF_3 DOMAIN-CONTAINING PROTEIN"/>
    <property type="match status" value="1"/>
</dbReference>
<reference evidence="5 6" key="1">
    <citation type="submission" date="2015-09" db="EMBL/GenBank/DDBJ databases">
        <authorList>
            <consortium name="Swine Surveillance"/>
        </authorList>
    </citation>
    <scope>NUCLEOTIDE SEQUENCE [LARGE SCALE GENOMIC DNA]</scope>
    <source>
        <strain evidence="5 6">CECT 7688</strain>
    </source>
</reference>